<dbReference type="Gene3D" id="3.30.70.330">
    <property type="match status" value="1"/>
</dbReference>
<dbReference type="VEuPathDB" id="AmoebaDB:EIN_515210"/>
<reference evidence="1 2" key="1">
    <citation type="submission" date="2012-10" db="EMBL/GenBank/DDBJ databases">
        <authorList>
            <person name="Zafar N."/>
            <person name="Inman J."/>
            <person name="Hall N."/>
            <person name="Lorenzi H."/>
            <person name="Caler E."/>
        </authorList>
    </citation>
    <scope>NUCLEOTIDE SEQUENCE [LARGE SCALE GENOMIC DNA]</scope>
    <source>
        <strain evidence="1 2">IP1</strain>
    </source>
</reference>
<protein>
    <recommendedName>
        <fullName evidence="3">RRM domain-containing protein</fullName>
    </recommendedName>
</protein>
<dbReference type="GeneID" id="14891283"/>
<dbReference type="InterPro" id="IPR012677">
    <property type="entry name" value="Nucleotide-bd_a/b_plait_sf"/>
</dbReference>
<gene>
    <name evidence="1" type="ORF">EIN_515210</name>
</gene>
<evidence type="ECO:0000313" key="2">
    <source>
        <dbReference type="Proteomes" id="UP000014680"/>
    </source>
</evidence>
<keyword evidence="2" id="KW-1185">Reference proteome</keyword>
<dbReference type="InterPro" id="IPR035979">
    <property type="entry name" value="RBD_domain_sf"/>
</dbReference>
<dbReference type="KEGG" id="eiv:EIN_515210"/>
<organism evidence="1 2">
    <name type="scientific">Entamoeba invadens IP1</name>
    <dbReference type="NCBI Taxonomy" id="370355"/>
    <lineage>
        <taxon>Eukaryota</taxon>
        <taxon>Amoebozoa</taxon>
        <taxon>Evosea</taxon>
        <taxon>Archamoebae</taxon>
        <taxon>Mastigamoebida</taxon>
        <taxon>Entamoebidae</taxon>
        <taxon>Entamoeba</taxon>
    </lineage>
</organism>
<sequence>MTTIDTFQTTCTLILSSLLSGVCYNDIINTFQKDVNSIKSIELKGSNISIIFHDHFTPLRIHQTRTSYRSTDMSVQVCLGEYVQIKSFHLTCNKCGVYSIIKFSTSEDVDNVFKNYSEIKEKIGTEKFCIKHYKKETETEKCLEVIIKNIHQDLIANSEFFEYFNSFGNIKNFNLSEINPKFNAKVLCLEYVEENDAKTLIEEVDGIDVFDCDMPLSASFVRKNATITMVNNTDNNRKGVENSSKNNNLFLY</sequence>
<accession>L7FNV0</accession>
<dbReference type="SUPFAM" id="SSF54928">
    <property type="entry name" value="RNA-binding domain, RBD"/>
    <property type="match status" value="1"/>
</dbReference>
<dbReference type="AlphaFoldDB" id="L7FNV0"/>
<proteinExistence type="predicted"/>
<dbReference type="RefSeq" id="XP_004259072.1">
    <property type="nucleotide sequence ID" value="XM_004259024.1"/>
</dbReference>
<name>L7FNV0_ENTIV</name>
<dbReference type="OrthoDB" id="78437at2759"/>
<evidence type="ECO:0008006" key="3">
    <source>
        <dbReference type="Google" id="ProtNLM"/>
    </source>
</evidence>
<dbReference type="GO" id="GO:0003676">
    <property type="term" value="F:nucleic acid binding"/>
    <property type="evidence" value="ECO:0007669"/>
    <property type="project" value="InterPro"/>
</dbReference>
<evidence type="ECO:0000313" key="1">
    <source>
        <dbReference type="EMBL" id="ELP92301.1"/>
    </source>
</evidence>
<dbReference type="Proteomes" id="UP000014680">
    <property type="component" value="Unassembled WGS sequence"/>
</dbReference>
<dbReference type="EMBL" id="KB206387">
    <property type="protein sequence ID" value="ELP92301.1"/>
    <property type="molecule type" value="Genomic_DNA"/>
</dbReference>